<name>A0A0D7BRC3_9AGAR</name>
<dbReference type="GO" id="GO:0005737">
    <property type="term" value="C:cytoplasm"/>
    <property type="evidence" value="ECO:0007669"/>
    <property type="project" value="TreeGrafter"/>
</dbReference>
<dbReference type="PANTHER" id="PTHR43625:SF40">
    <property type="entry name" value="ALDO-KETO REDUCTASE YAKC [NADP(+)]"/>
    <property type="match status" value="1"/>
</dbReference>
<keyword evidence="4" id="KW-1185">Reference proteome</keyword>
<evidence type="ECO:0000256" key="1">
    <source>
        <dbReference type="ARBA" id="ARBA00023002"/>
    </source>
</evidence>
<dbReference type="PANTHER" id="PTHR43625">
    <property type="entry name" value="AFLATOXIN B1 ALDEHYDE REDUCTASE"/>
    <property type="match status" value="1"/>
</dbReference>
<organism evidence="3 4">
    <name type="scientific">Cylindrobasidium torrendii FP15055 ss-10</name>
    <dbReference type="NCBI Taxonomy" id="1314674"/>
    <lineage>
        <taxon>Eukaryota</taxon>
        <taxon>Fungi</taxon>
        <taxon>Dikarya</taxon>
        <taxon>Basidiomycota</taxon>
        <taxon>Agaricomycotina</taxon>
        <taxon>Agaricomycetes</taxon>
        <taxon>Agaricomycetidae</taxon>
        <taxon>Agaricales</taxon>
        <taxon>Marasmiineae</taxon>
        <taxon>Physalacriaceae</taxon>
        <taxon>Cylindrobasidium</taxon>
    </lineage>
</organism>
<evidence type="ECO:0000313" key="3">
    <source>
        <dbReference type="EMBL" id="KIY73103.1"/>
    </source>
</evidence>
<dbReference type="PRINTS" id="PR00069">
    <property type="entry name" value="ALDKETRDTASE"/>
</dbReference>
<protein>
    <submittedName>
        <fullName evidence="3">Aldo/keto reductase</fullName>
    </submittedName>
</protein>
<dbReference type="STRING" id="1314674.A0A0D7BRC3"/>
<sequence length="337" mass="36919">MSSTLTRKIGNTVVSPIGFGALGMGHGMPVNLGPSISDEERFKLLDAAYEQGARHWDTADVYGDSEEFIGKWLSRTGKRDQIFLATKCGMTMKGAVGTPEYVRQQCEASLKKLGVDCIDLFYLHRVDGNTPIEVTISAMVNLIKEGKIKYIGLSECGISDLRRAHAVHPISALQMEYSPLWLSVERNGILDATKELGVTLVAYSPLGSGMITGQFKSPDDFGPGDFRLNVPRYSKENFPKIIAAVDKIREVANAHGATPGQISLSWLLAQSENIVLIPGTQKIKYIVENVGALKIKLSSEEIQAVRDICEESDRVIEGKRNPHVELFAGVESPPMQQ</sequence>
<dbReference type="SUPFAM" id="SSF51430">
    <property type="entry name" value="NAD(P)-linked oxidoreductase"/>
    <property type="match status" value="1"/>
</dbReference>
<proteinExistence type="predicted"/>
<dbReference type="OrthoDB" id="37537at2759"/>
<dbReference type="InterPro" id="IPR050791">
    <property type="entry name" value="Aldo-Keto_reductase"/>
</dbReference>
<feature type="domain" description="NADP-dependent oxidoreductase" evidence="2">
    <location>
        <begin position="17"/>
        <end position="308"/>
    </location>
</feature>
<dbReference type="EMBL" id="KN880438">
    <property type="protein sequence ID" value="KIY73103.1"/>
    <property type="molecule type" value="Genomic_DNA"/>
</dbReference>
<dbReference type="InterPro" id="IPR020471">
    <property type="entry name" value="AKR"/>
</dbReference>
<dbReference type="InterPro" id="IPR036812">
    <property type="entry name" value="NAD(P)_OxRdtase_dom_sf"/>
</dbReference>
<dbReference type="AlphaFoldDB" id="A0A0D7BRC3"/>
<dbReference type="Proteomes" id="UP000054007">
    <property type="component" value="Unassembled WGS sequence"/>
</dbReference>
<reference evidence="3 4" key="1">
    <citation type="journal article" date="2015" name="Fungal Genet. Biol.">
        <title>Evolution of novel wood decay mechanisms in Agaricales revealed by the genome sequences of Fistulina hepatica and Cylindrobasidium torrendii.</title>
        <authorList>
            <person name="Floudas D."/>
            <person name="Held B.W."/>
            <person name="Riley R."/>
            <person name="Nagy L.G."/>
            <person name="Koehler G."/>
            <person name="Ransdell A.S."/>
            <person name="Younus H."/>
            <person name="Chow J."/>
            <person name="Chiniquy J."/>
            <person name="Lipzen A."/>
            <person name="Tritt A."/>
            <person name="Sun H."/>
            <person name="Haridas S."/>
            <person name="LaButti K."/>
            <person name="Ohm R.A."/>
            <person name="Kues U."/>
            <person name="Blanchette R.A."/>
            <person name="Grigoriev I.V."/>
            <person name="Minto R.E."/>
            <person name="Hibbett D.S."/>
        </authorList>
    </citation>
    <scope>NUCLEOTIDE SEQUENCE [LARGE SCALE GENOMIC DNA]</scope>
    <source>
        <strain evidence="3 4">FP15055 ss-10</strain>
    </source>
</reference>
<dbReference type="InterPro" id="IPR023210">
    <property type="entry name" value="NADP_OxRdtase_dom"/>
</dbReference>
<keyword evidence="1" id="KW-0560">Oxidoreductase</keyword>
<evidence type="ECO:0000259" key="2">
    <source>
        <dbReference type="Pfam" id="PF00248"/>
    </source>
</evidence>
<evidence type="ECO:0000313" key="4">
    <source>
        <dbReference type="Proteomes" id="UP000054007"/>
    </source>
</evidence>
<dbReference type="Pfam" id="PF00248">
    <property type="entry name" value="Aldo_ket_red"/>
    <property type="match status" value="1"/>
</dbReference>
<dbReference type="Gene3D" id="3.20.20.100">
    <property type="entry name" value="NADP-dependent oxidoreductase domain"/>
    <property type="match status" value="1"/>
</dbReference>
<accession>A0A0D7BRC3</accession>
<gene>
    <name evidence="3" type="ORF">CYLTODRAFT_485817</name>
</gene>
<dbReference type="GO" id="GO:0016491">
    <property type="term" value="F:oxidoreductase activity"/>
    <property type="evidence" value="ECO:0007669"/>
    <property type="project" value="UniProtKB-KW"/>
</dbReference>